<comment type="catalytic activity">
    <reaction evidence="6">
        <text>Endonucleolytic cleavage of RNA, removing 5'-extranucleotides from tRNA precursor.</text>
        <dbReference type="EC" id="3.1.26.5"/>
    </reaction>
</comment>
<keyword evidence="4 6" id="KW-0378">Hydrolase</keyword>
<evidence type="ECO:0000313" key="9">
    <source>
        <dbReference type="Proteomes" id="UP000184609"/>
    </source>
</evidence>
<dbReference type="GO" id="GO:0000049">
    <property type="term" value="F:tRNA binding"/>
    <property type="evidence" value="ECO:0007669"/>
    <property type="project" value="UniProtKB-UniRule"/>
</dbReference>
<keyword evidence="2 6" id="KW-0540">Nuclease</keyword>
<dbReference type="EC" id="3.1.26.5" evidence="6 7"/>
<evidence type="ECO:0000256" key="4">
    <source>
        <dbReference type="ARBA" id="ARBA00022801"/>
    </source>
</evidence>
<dbReference type="NCBIfam" id="TIGR00188">
    <property type="entry name" value="rnpA"/>
    <property type="match status" value="1"/>
</dbReference>
<sequence>MNYRLQKRERLHAQKSIKELFSEGSSFFLYPFKVLYLKKGGEETESTQVLFSVSKKKIKSAVKRNFVKRRMREAYRLNKHSLQNPVGPLYIGLVYVASEPMDYASISSKVSQVLSKLNSQISEPIDSHE</sequence>
<dbReference type="InterPro" id="IPR020568">
    <property type="entry name" value="Ribosomal_Su5_D2-typ_SF"/>
</dbReference>
<accession>A0A1M7Z8E2</accession>
<keyword evidence="3 6" id="KW-0255">Endonuclease</keyword>
<comment type="similarity">
    <text evidence="6">Belongs to the RnpA family.</text>
</comment>
<evidence type="ECO:0000256" key="7">
    <source>
        <dbReference type="NCBIfam" id="TIGR00188"/>
    </source>
</evidence>
<reference evidence="9" key="1">
    <citation type="submission" date="2016-12" db="EMBL/GenBank/DDBJ databases">
        <authorList>
            <person name="Varghese N."/>
            <person name="Submissions S."/>
        </authorList>
    </citation>
    <scope>NUCLEOTIDE SEQUENCE [LARGE SCALE GENOMIC DNA]</scope>
    <source>
        <strain evidence="9">DSM 25035</strain>
    </source>
</reference>
<dbReference type="PANTHER" id="PTHR33992:SF1">
    <property type="entry name" value="RIBONUCLEASE P PROTEIN COMPONENT"/>
    <property type="match status" value="1"/>
</dbReference>
<dbReference type="GO" id="GO:0042781">
    <property type="term" value="F:3'-tRNA processing endoribonuclease activity"/>
    <property type="evidence" value="ECO:0007669"/>
    <property type="project" value="TreeGrafter"/>
</dbReference>
<evidence type="ECO:0000256" key="3">
    <source>
        <dbReference type="ARBA" id="ARBA00022759"/>
    </source>
</evidence>
<organism evidence="8 9">
    <name type="scientific">Algoriphagus zhangzhouensis</name>
    <dbReference type="NCBI Taxonomy" id="1073327"/>
    <lineage>
        <taxon>Bacteria</taxon>
        <taxon>Pseudomonadati</taxon>
        <taxon>Bacteroidota</taxon>
        <taxon>Cytophagia</taxon>
        <taxon>Cytophagales</taxon>
        <taxon>Cyclobacteriaceae</taxon>
        <taxon>Algoriphagus</taxon>
    </lineage>
</organism>
<keyword evidence="5 6" id="KW-0694">RNA-binding</keyword>
<name>A0A1M7Z8E2_9BACT</name>
<dbReference type="PANTHER" id="PTHR33992">
    <property type="entry name" value="RIBONUCLEASE P PROTEIN COMPONENT"/>
    <property type="match status" value="1"/>
</dbReference>
<dbReference type="HAMAP" id="MF_00227">
    <property type="entry name" value="RNase_P"/>
    <property type="match status" value="1"/>
</dbReference>
<dbReference type="STRING" id="1073327.SAMN04488108_1187"/>
<evidence type="ECO:0000256" key="1">
    <source>
        <dbReference type="ARBA" id="ARBA00022694"/>
    </source>
</evidence>
<protein>
    <recommendedName>
        <fullName evidence="6 7">Ribonuclease P protein component</fullName>
        <shortName evidence="6">RNase P protein</shortName>
        <shortName evidence="6">RNaseP protein</shortName>
        <ecNumber evidence="6 7">3.1.26.5</ecNumber>
    </recommendedName>
    <alternativeName>
        <fullName evidence="6">Protein C5</fullName>
    </alternativeName>
</protein>
<evidence type="ECO:0000256" key="5">
    <source>
        <dbReference type="ARBA" id="ARBA00022884"/>
    </source>
</evidence>
<dbReference type="Pfam" id="PF00825">
    <property type="entry name" value="Ribonuclease_P"/>
    <property type="match status" value="1"/>
</dbReference>
<dbReference type="GO" id="GO:0001682">
    <property type="term" value="P:tRNA 5'-leader removal"/>
    <property type="evidence" value="ECO:0007669"/>
    <property type="project" value="UniProtKB-UniRule"/>
</dbReference>
<dbReference type="GO" id="GO:0030677">
    <property type="term" value="C:ribonuclease P complex"/>
    <property type="evidence" value="ECO:0007669"/>
    <property type="project" value="TreeGrafter"/>
</dbReference>
<dbReference type="OrthoDB" id="1524972at2"/>
<evidence type="ECO:0000313" key="8">
    <source>
        <dbReference type="EMBL" id="SHO61213.1"/>
    </source>
</evidence>
<gene>
    <name evidence="6" type="primary">rnpA</name>
    <name evidence="8" type="ORF">SAMN04488108_1187</name>
</gene>
<dbReference type="InterPro" id="IPR000100">
    <property type="entry name" value="RNase_P"/>
</dbReference>
<proteinExistence type="inferred from homology"/>
<dbReference type="SUPFAM" id="SSF54211">
    <property type="entry name" value="Ribosomal protein S5 domain 2-like"/>
    <property type="match status" value="1"/>
</dbReference>
<dbReference type="InterPro" id="IPR014721">
    <property type="entry name" value="Ribsml_uS5_D2-typ_fold_subgr"/>
</dbReference>
<dbReference type="RefSeq" id="WP_073570882.1">
    <property type="nucleotide sequence ID" value="NZ_FRXN01000002.1"/>
</dbReference>
<dbReference type="EMBL" id="FRXN01000002">
    <property type="protein sequence ID" value="SHO61213.1"/>
    <property type="molecule type" value="Genomic_DNA"/>
</dbReference>
<evidence type="ECO:0000256" key="2">
    <source>
        <dbReference type="ARBA" id="ARBA00022722"/>
    </source>
</evidence>
<comment type="function">
    <text evidence="6">RNaseP catalyzes the removal of the 5'-leader sequence from pre-tRNA to produce the mature 5'-terminus. It can also cleave other RNA substrates such as 4.5S RNA. The protein component plays an auxiliary but essential role in vivo by binding to the 5'-leader sequence and broadening the substrate specificity of the ribozyme.</text>
</comment>
<dbReference type="AlphaFoldDB" id="A0A1M7Z8E2"/>
<dbReference type="Proteomes" id="UP000184609">
    <property type="component" value="Unassembled WGS sequence"/>
</dbReference>
<dbReference type="Gene3D" id="3.30.230.10">
    <property type="match status" value="1"/>
</dbReference>
<evidence type="ECO:0000256" key="6">
    <source>
        <dbReference type="HAMAP-Rule" id="MF_00227"/>
    </source>
</evidence>
<comment type="subunit">
    <text evidence="6">Consists of a catalytic RNA component (M1 or rnpB) and a protein subunit.</text>
</comment>
<dbReference type="GO" id="GO:0004526">
    <property type="term" value="F:ribonuclease P activity"/>
    <property type="evidence" value="ECO:0007669"/>
    <property type="project" value="UniProtKB-UniRule"/>
</dbReference>
<keyword evidence="9" id="KW-1185">Reference proteome</keyword>
<keyword evidence="1 6" id="KW-0819">tRNA processing</keyword>